<proteinExistence type="predicted"/>
<evidence type="ECO:0000313" key="4">
    <source>
        <dbReference type="Proteomes" id="UP001208570"/>
    </source>
</evidence>
<gene>
    <name evidence="3" type="ORF">LSH36_105g05016</name>
</gene>
<protein>
    <recommendedName>
        <fullName evidence="2">Cyclic nucleotide-binding domain-containing protein</fullName>
    </recommendedName>
</protein>
<feature type="region of interest" description="Disordered" evidence="1">
    <location>
        <begin position="14"/>
        <end position="60"/>
    </location>
</feature>
<evidence type="ECO:0000313" key="3">
    <source>
        <dbReference type="EMBL" id="KAK2162058.1"/>
    </source>
</evidence>
<dbReference type="PROSITE" id="PS50042">
    <property type="entry name" value="CNMP_BINDING_3"/>
    <property type="match status" value="1"/>
</dbReference>
<keyword evidence="4" id="KW-1185">Reference proteome</keyword>
<accession>A0AAD9K0X6</accession>
<reference evidence="3" key="1">
    <citation type="journal article" date="2023" name="Mol. Biol. Evol.">
        <title>Third-Generation Sequencing Reveals the Adaptive Role of the Epigenome in Three Deep-Sea Polychaetes.</title>
        <authorList>
            <person name="Perez M."/>
            <person name="Aroh O."/>
            <person name="Sun Y."/>
            <person name="Lan Y."/>
            <person name="Juniper S.K."/>
            <person name="Young C.R."/>
            <person name="Angers B."/>
            <person name="Qian P.Y."/>
        </authorList>
    </citation>
    <scope>NUCLEOTIDE SEQUENCE</scope>
    <source>
        <strain evidence="3">P08H-3</strain>
    </source>
</reference>
<evidence type="ECO:0000256" key="1">
    <source>
        <dbReference type="SAM" id="MobiDB-lite"/>
    </source>
</evidence>
<dbReference type="AlphaFoldDB" id="A0AAD9K0X6"/>
<dbReference type="PANTHER" id="PTHR23011">
    <property type="entry name" value="CYCLIC NUCLEOTIDE-BINDING DOMAIN CONTAINING PROTEIN"/>
    <property type="match status" value="1"/>
</dbReference>
<dbReference type="EMBL" id="JAODUP010000105">
    <property type="protein sequence ID" value="KAK2162058.1"/>
    <property type="molecule type" value="Genomic_DNA"/>
</dbReference>
<feature type="compositionally biased region" description="Low complexity" evidence="1">
    <location>
        <begin position="48"/>
        <end position="60"/>
    </location>
</feature>
<dbReference type="CDD" id="cd00038">
    <property type="entry name" value="CAP_ED"/>
    <property type="match status" value="1"/>
</dbReference>
<comment type="caution">
    <text evidence="3">The sequence shown here is derived from an EMBL/GenBank/DDBJ whole genome shotgun (WGS) entry which is preliminary data.</text>
</comment>
<dbReference type="InterPro" id="IPR000595">
    <property type="entry name" value="cNMP-bd_dom"/>
</dbReference>
<dbReference type="Gene3D" id="2.60.120.10">
    <property type="entry name" value="Jelly Rolls"/>
    <property type="match status" value="2"/>
</dbReference>
<feature type="compositionally biased region" description="Polar residues" evidence="1">
    <location>
        <begin position="38"/>
        <end position="47"/>
    </location>
</feature>
<dbReference type="Proteomes" id="UP001208570">
    <property type="component" value="Unassembled WGS sequence"/>
</dbReference>
<sequence>MDVMDRVVITDDKRRCSSPGVTIGSPRVRTPGERRSVSSRFENTDTQSSSELPSARRSSSVNWYAPERSHGCYERVTQRRIRSEAFLVTTASKQETHNRKDGIGSPKIRNLTLKSSTKTADNRCCQDAIRAQSRSVATRRRSTVPDIAYREKGRAATSRSNSLDVIKRHTDVIKMSKLSDISTKSSTNKSRKNPVALLARLRYYVNCVIGFIALYRNVRQLHRQSEVYADQLDIANKSTCININPTESAVLFDPTYYQAIRQMRLNDKSRKILNKEPDQRSDEDLVYVMISLRSISLIADYPLKLQKMIASRARFSSFEGGRILVKQNQAPSCFYVIIFGSVMICVVNENEIRARTKCYLNRGESFGAYEDIFLAGGEDNLYDPANNQFLHSLFFLKDWPMEKLSLDPKIYLFHFFRRGSVIVKNSRDSSWLYIVRTGSVRVLKMLNYVAPTVKAKPIRESSLKSVIILSSSSKMLAKPPGTTKNWPKRTPHGDCWSSGPCKVSGDVPQEKKTLVNLLENIEDDRTKPDLTDSSLFVHMQTLTKGQIFGLESMVHDDQPRLYLVSNGAECVILNKQFYLKHCPFRVLDDLRRQIQPYPSDEALQNSLKVKVNWEAYKQKLIAELCDDSRRRPTCLLYKV</sequence>
<dbReference type="PANTHER" id="PTHR23011:SF28">
    <property type="entry name" value="CYCLIC NUCLEOTIDE-BINDING DOMAIN CONTAINING PROTEIN"/>
    <property type="match status" value="1"/>
</dbReference>
<dbReference type="SUPFAM" id="SSF51206">
    <property type="entry name" value="cAMP-binding domain-like"/>
    <property type="match status" value="2"/>
</dbReference>
<name>A0AAD9K0X6_9ANNE</name>
<dbReference type="InterPro" id="IPR014710">
    <property type="entry name" value="RmlC-like_jellyroll"/>
</dbReference>
<organism evidence="3 4">
    <name type="scientific">Paralvinella palmiformis</name>
    <dbReference type="NCBI Taxonomy" id="53620"/>
    <lineage>
        <taxon>Eukaryota</taxon>
        <taxon>Metazoa</taxon>
        <taxon>Spiralia</taxon>
        <taxon>Lophotrochozoa</taxon>
        <taxon>Annelida</taxon>
        <taxon>Polychaeta</taxon>
        <taxon>Sedentaria</taxon>
        <taxon>Canalipalpata</taxon>
        <taxon>Terebellida</taxon>
        <taxon>Terebelliformia</taxon>
        <taxon>Alvinellidae</taxon>
        <taxon>Paralvinella</taxon>
    </lineage>
</organism>
<feature type="domain" description="Cyclic nucleotide-binding" evidence="2">
    <location>
        <begin position="297"/>
        <end position="367"/>
    </location>
</feature>
<dbReference type="InterPro" id="IPR018490">
    <property type="entry name" value="cNMP-bd_dom_sf"/>
</dbReference>
<evidence type="ECO:0000259" key="2">
    <source>
        <dbReference type="PROSITE" id="PS50042"/>
    </source>
</evidence>